<evidence type="ECO:0000313" key="6">
    <source>
        <dbReference type="EMBL" id="CAB5002859.1"/>
    </source>
</evidence>
<dbReference type="InterPro" id="IPR035093">
    <property type="entry name" value="RelE/ParE_toxin_dom_sf"/>
</dbReference>
<proteinExistence type="predicted"/>
<dbReference type="EMBL" id="CAFBOL010000074">
    <property type="protein sequence ID" value="CAB5002859.1"/>
    <property type="molecule type" value="Genomic_DNA"/>
</dbReference>
<gene>
    <name evidence="3" type="ORF">UFOPK2656_03061</name>
    <name evidence="4" type="ORF">UFOPK3099_03146</name>
    <name evidence="5" type="ORF">UFOPK3651_02458</name>
    <name evidence="6" type="ORF">UFOPK3931_02274</name>
    <name evidence="2" type="ORF">UFOPK4189_03454</name>
</gene>
<evidence type="ECO:0000256" key="1">
    <source>
        <dbReference type="ARBA" id="ARBA00022649"/>
    </source>
</evidence>
<dbReference type="SUPFAM" id="SSF143011">
    <property type="entry name" value="RelE-like"/>
    <property type="match status" value="1"/>
</dbReference>
<dbReference type="InterPro" id="IPR007712">
    <property type="entry name" value="RelE/ParE_toxin"/>
</dbReference>
<dbReference type="PANTHER" id="PTHR35601:SF1">
    <property type="entry name" value="TOXIN RELE"/>
    <property type="match status" value="1"/>
</dbReference>
<evidence type="ECO:0000313" key="2">
    <source>
        <dbReference type="EMBL" id="CAB4365712.1"/>
    </source>
</evidence>
<protein>
    <submittedName>
        <fullName evidence="2">Unannotated protein</fullName>
    </submittedName>
</protein>
<dbReference type="Gene3D" id="3.30.2310.20">
    <property type="entry name" value="RelE-like"/>
    <property type="match status" value="1"/>
</dbReference>
<evidence type="ECO:0000313" key="3">
    <source>
        <dbReference type="EMBL" id="CAB4743393.1"/>
    </source>
</evidence>
<accession>A0A6J6ABY5</accession>
<dbReference type="EMBL" id="CAESGF010000042">
    <property type="protein sequence ID" value="CAB4365712.1"/>
    <property type="molecule type" value="Genomic_DNA"/>
</dbReference>
<evidence type="ECO:0000313" key="5">
    <source>
        <dbReference type="EMBL" id="CAB4945051.1"/>
    </source>
</evidence>
<dbReference type="AlphaFoldDB" id="A0A6J6ABY5"/>
<evidence type="ECO:0000313" key="4">
    <source>
        <dbReference type="EMBL" id="CAB4836398.1"/>
    </source>
</evidence>
<dbReference type="EMBL" id="CAFAAV010000407">
    <property type="protein sequence ID" value="CAB4836398.1"/>
    <property type="molecule type" value="Genomic_DNA"/>
</dbReference>
<dbReference type="EMBL" id="CAEZYF010000029">
    <property type="protein sequence ID" value="CAB4743393.1"/>
    <property type="molecule type" value="Genomic_DNA"/>
</dbReference>
<organism evidence="2">
    <name type="scientific">freshwater metagenome</name>
    <dbReference type="NCBI Taxonomy" id="449393"/>
    <lineage>
        <taxon>unclassified sequences</taxon>
        <taxon>metagenomes</taxon>
        <taxon>ecological metagenomes</taxon>
    </lineage>
</organism>
<name>A0A6J6ABY5_9ZZZZ</name>
<dbReference type="EMBL" id="CAFBMT010000015">
    <property type="protein sequence ID" value="CAB4945051.1"/>
    <property type="molecule type" value="Genomic_DNA"/>
</dbReference>
<reference evidence="2" key="1">
    <citation type="submission" date="2020-05" db="EMBL/GenBank/DDBJ databases">
        <authorList>
            <person name="Chiriac C."/>
            <person name="Salcher M."/>
            <person name="Ghai R."/>
            <person name="Kavagutti S V."/>
        </authorList>
    </citation>
    <scope>NUCLEOTIDE SEQUENCE</scope>
</reference>
<dbReference type="Pfam" id="PF05016">
    <property type="entry name" value="ParE_toxin"/>
    <property type="match status" value="1"/>
</dbReference>
<keyword evidence="1" id="KW-1277">Toxin-antitoxin system</keyword>
<dbReference type="PANTHER" id="PTHR35601">
    <property type="entry name" value="TOXIN RELE"/>
    <property type="match status" value="1"/>
</dbReference>
<sequence>MTEPVWALRLAASVERQLARLPERVAAAVVEFMVGPLCGNPRRVGHPLQHELAGLWSARRGAYRVVYEIDDAISTVTVLRIEHRSDVYRPR</sequence>